<dbReference type="InterPro" id="IPR002048">
    <property type="entry name" value="EF_hand_dom"/>
</dbReference>
<dbReference type="Proteomes" id="UP001597296">
    <property type="component" value="Unassembled WGS sequence"/>
</dbReference>
<dbReference type="PROSITE" id="PS00018">
    <property type="entry name" value="EF_HAND_1"/>
    <property type="match status" value="1"/>
</dbReference>
<organism evidence="2 3">
    <name type="scientific">Phaeospirillum tilakii</name>
    <dbReference type="NCBI Taxonomy" id="741673"/>
    <lineage>
        <taxon>Bacteria</taxon>
        <taxon>Pseudomonadati</taxon>
        <taxon>Pseudomonadota</taxon>
        <taxon>Alphaproteobacteria</taxon>
        <taxon>Rhodospirillales</taxon>
        <taxon>Rhodospirillaceae</taxon>
        <taxon>Phaeospirillum</taxon>
    </lineage>
</organism>
<dbReference type="InterPro" id="IPR018247">
    <property type="entry name" value="EF_Hand_1_Ca_BS"/>
</dbReference>
<protein>
    <recommendedName>
        <fullName evidence="1">EF-hand domain-containing protein</fullName>
    </recommendedName>
</protein>
<evidence type="ECO:0000259" key="1">
    <source>
        <dbReference type="PROSITE" id="PS50222"/>
    </source>
</evidence>
<dbReference type="RefSeq" id="WP_377319157.1">
    <property type="nucleotide sequence ID" value="NZ_JBHUIY010000068.1"/>
</dbReference>
<keyword evidence="3" id="KW-1185">Reference proteome</keyword>
<name>A0ABW5CEM8_9PROT</name>
<comment type="caution">
    <text evidence="2">The sequence shown here is derived from an EMBL/GenBank/DDBJ whole genome shotgun (WGS) entry which is preliminary data.</text>
</comment>
<sequence>MSVSSVGGSPLMKLLEMLKALDRDGDGRVSKEEFVDGRPAGLTADQAEGLYDKLSATAGNPTGGLSQADLATAFQALDSETQGVLIRAQGDDDHLIATIAHNLQDAVVAYLKGVKEVEVRKTVHQVDRPDGTRITWTE</sequence>
<dbReference type="SUPFAM" id="SSF47473">
    <property type="entry name" value="EF-hand"/>
    <property type="match status" value="1"/>
</dbReference>
<dbReference type="InterPro" id="IPR011992">
    <property type="entry name" value="EF-hand-dom_pair"/>
</dbReference>
<dbReference type="PROSITE" id="PS50222">
    <property type="entry name" value="EF_HAND_2"/>
    <property type="match status" value="1"/>
</dbReference>
<dbReference type="Gene3D" id="1.10.238.10">
    <property type="entry name" value="EF-hand"/>
    <property type="match status" value="1"/>
</dbReference>
<reference evidence="3" key="1">
    <citation type="journal article" date="2019" name="Int. J. Syst. Evol. Microbiol.">
        <title>The Global Catalogue of Microorganisms (GCM) 10K type strain sequencing project: providing services to taxonomists for standard genome sequencing and annotation.</title>
        <authorList>
            <consortium name="The Broad Institute Genomics Platform"/>
            <consortium name="The Broad Institute Genome Sequencing Center for Infectious Disease"/>
            <person name="Wu L."/>
            <person name="Ma J."/>
        </authorList>
    </citation>
    <scope>NUCLEOTIDE SEQUENCE [LARGE SCALE GENOMIC DNA]</scope>
    <source>
        <strain evidence="3">KCTC 15012</strain>
    </source>
</reference>
<dbReference type="EMBL" id="JBHUIY010000068">
    <property type="protein sequence ID" value="MFD2235724.1"/>
    <property type="molecule type" value="Genomic_DNA"/>
</dbReference>
<feature type="domain" description="EF-hand" evidence="1">
    <location>
        <begin position="9"/>
        <end position="44"/>
    </location>
</feature>
<gene>
    <name evidence="2" type="ORF">ACFSNB_18155</name>
</gene>
<accession>A0ABW5CEM8</accession>
<proteinExistence type="predicted"/>
<evidence type="ECO:0000313" key="3">
    <source>
        <dbReference type="Proteomes" id="UP001597296"/>
    </source>
</evidence>
<evidence type="ECO:0000313" key="2">
    <source>
        <dbReference type="EMBL" id="MFD2235724.1"/>
    </source>
</evidence>